<protein>
    <recommendedName>
        <fullName evidence="3">Cyclin</fullName>
    </recommendedName>
</protein>
<proteinExistence type="predicted"/>
<dbReference type="PANTHER" id="PTHR15615">
    <property type="match status" value="1"/>
</dbReference>
<name>A0AAV7ZIA0_9EUKA</name>
<organism evidence="1 2">
    <name type="scientific">Anaeramoeba flamelloides</name>
    <dbReference type="NCBI Taxonomy" id="1746091"/>
    <lineage>
        <taxon>Eukaryota</taxon>
        <taxon>Metamonada</taxon>
        <taxon>Anaeramoebidae</taxon>
        <taxon>Anaeramoeba</taxon>
    </lineage>
</organism>
<comment type="caution">
    <text evidence="1">The sequence shown here is derived from an EMBL/GenBank/DDBJ whole genome shotgun (WGS) entry which is preliminary data.</text>
</comment>
<reference evidence="1" key="1">
    <citation type="submission" date="2022-08" db="EMBL/GenBank/DDBJ databases">
        <title>Novel sulphate-reducing endosymbionts in the free-living metamonad Anaeramoeba.</title>
        <authorList>
            <person name="Jerlstrom-Hultqvist J."/>
            <person name="Cepicka I."/>
            <person name="Gallot-Lavallee L."/>
            <person name="Salas-Leiva D."/>
            <person name="Curtis B.A."/>
            <person name="Zahonova K."/>
            <person name="Pipaliya S."/>
            <person name="Dacks J."/>
            <person name="Roger A.J."/>
        </authorList>
    </citation>
    <scope>NUCLEOTIDE SEQUENCE</scope>
    <source>
        <strain evidence="1">Busselton2</strain>
    </source>
</reference>
<dbReference type="EMBL" id="JANTQA010000029">
    <property type="protein sequence ID" value="KAJ3441418.1"/>
    <property type="molecule type" value="Genomic_DNA"/>
</dbReference>
<evidence type="ECO:0000313" key="2">
    <source>
        <dbReference type="Proteomes" id="UP001146793"/>
    </source>
</evidence>
<dbReference type="Pfam" id="PF08613">
    <property type="entry name" value="Cyclin"/>
    <property type="match status" value="1"/>
</dbReference>
<dbReference type="InterPro" id="IPR036915">
    <property type="entry name" value="Cyclin-like_sf"/>
</dbReference>
<dbReference type="AlphaFoldDB" id="A0AAV7ZIA0"/>
<dbReference type="Proteomes" id="UP001146793">
    <property type="component" value="Unassembled WGS sequence"/>
</dbReference>
<dbReference type="PANTHER" id="PTHR15615:SF108">
    <property type="entry name" value="PROTEIN CNPPD1"/>
    <property type="match status" value="1"/>
</dbReference>
<evidence type="ECO:0000313" key="1">
    <source>
        <dbReference type="EMBL" id="KAJ3441418.1"/>
    </source>
</evidence>
<gene>
    <name evidence="1" type="ORF">M0812_13430</name>
</gene>
<sequence length="226" mass="27227">MITEENFESVEQIERSFLIEYFVSNFSHRFDQNDETINQLYTMLRDPILENKIILTCFYYLEKIYVLYEIEIASLQIDSLFYSVLTCLILSTKYLMDDSWYNQEWCKLYSVPLETVNEWEMDFLAKLDFNLNLDDQYLRYVQEMVKYLNDLTFTNELTEVKKIEACERFQESESLVPQQYETEKTHINTLQIQTDLPPLSNDLLEITTDFSQQDKNCMIPNTFQFF</sequence>
<dbReference type="CDD" id="cd20557">
    <property type="entry name" value="CYCLIN_ScPCL1-like"/>
    <property type="match status" value="1"/>
</dbReference>
<accession>A0AAV7ZIA0</accession>
<dbReference type="GO" id="GO:0019901">
    <property type="term" value="F:protein kinase binding"/>
    <property type="evidence" value="ECO:0007669"/>
    <property type="project" value="InterPro"/>
</dbReference>
<dbReference type="InterPro" id="IPR013922">
    <property type="entry name" value="Cyclin_PHO80-like"/>
</dbReference>
<dbReference type="SUPFAM" id="SSF47954">
    <property type="entry name" value="Cyclin-like"/>
    <property type="match status" value="1"/>
</dbReference>
<dbReference type="Gene3D" id="1.10.472.10">
    <property type="entry name" value="Cyclin-like"/>
    <property type="match status" value="1"/>
</dbReference>
<evidence type="ECO:0008006" key="3">
    <source>
        <dbReference type="Google" id="ProtNLM"/>
    </source>
</evidence>